<keyword evidence="7 8" id="KW-0472">Membrane</keyword>
<feature type="transmembrane region" description="Helical" evidence="8">
    <location>
        <begin position="12"/>
        <end position="33"/>
    </location>
</feature>
<feature type="transmembrane region" description="Helical" evidence="8">
    <location>
        <begin position="862"/>
        <end position="881"/>
    </location>
</feature>
<organism evidence="9 10">
    <name type="scientific">Chitinophaga agrisoli</name>
    <dbReference type="NCBI Taxonomy" id="2607653"/>
    <lineage>
        <taxon>Bacteria</taxon>
        <taxon>Pseudomonadati</taxon>
        <taxon>Bacteroidota</taxon>
        <taxon>Chitinophagia</taxon>
        <taxon>Chitinophagales</taxon>
        <taxon>Chitinophagaceae</taxon>
        <taxon>Chitinophaga</taxon>
    </lineage>
</organism>
<dbReference type="Pfam" id="PF00873">
    <property type="entry name" value="ACR_tran"/>
    <property type="match status" value="1"/>
</dbReference>
<evidence type="ECO:0000256" key="5">
    <source>
        <dbReference type="ARBA" id="ARBA00022692"/>
    </source>
</evidence>
<dbReference type="Gene3D" id="1.20.1640.10">
    <property type="entry name" value="Multidrug efflux transporter AcrB transmembrane domain"/>
    <property type="match status" value="2"/>
</dbReference>
<evidence type="ECO:0000256" key="3">
    <source>
        <dbReference type="ARBA" id="ARBA00022475"/>
    </source>
</evidence>
<reference evidence="9 10" key="2">
    <citation type="submission" date="2019-09" db="EMBL/GenBank/DDBJ databases">
        <authorList>
            <person name="Jin C."/>
        </authorList>
    </citation>
    <scope>NUCLEOTIDE SEQUENCE [LARGE SCALE GENOMIC DNA]</scope>
    <source>
        <strain evidence="9 10">BN140078</strain>
    </source>
</reference>
<evidence type="ECO:0000256" key="8">
    <source>
        <dbReference type="SAM" id="Phobius"/>
    </source>
</evidence>
<evidence type="ECO:0000256" key="7">
    <source>
        <dbReference type="ARBA" id="ARBA00023136"/>
    </source>
</evidence>
<dbReference type="RefSeq" id="WP_149838014.1">
    <property type="nucleotide sequence ID" value="NZ_VUOC01000002.1"/>
</dbReference>
<dbReference type="Gene3D" id="3.30.2090.10">
    <property type="entry name" value="Multidrug efflux transporter AcrB TolC docking domain, DN and DC subdomains"/>
    <property type="match status" value="2"/>
</dbReference>
<feature type="transmembrane region" description="Helical" evidence="8">
    <location>
        <begin position="340"/>
        <end position="356"/>
    </location>
</feature>
<feature type="transmembrane region" description="Helical" evidence="8">
    <location>
        <begin position="389"/>
        <end position="413"/>
    </location>
</feature>
<dbReference type="GO" id="GO:0005886">
    <property type="term" value="C:plasma membrane"/>
    <property type="evidence" value="ECO:0007669"/>
    <property type="project" value="UniProtKB-SubCell"/>
</dbReference>
<dbReference type="Proteomes" id="UP000324611">
    <property type="component" value="Unassembled WGS sequence"/>
</dbReference>
<dbReference type="EMBL" id="VUOC01000002">
    <property type="protein sequence ID" value="KAA2243139.1"/>
    <property type="molecule type" value="Genomic_DNA"/>
</dbReference>
<keyword evidence="3" id="KW-1003">Cell membrane</keyword>
<feature type="transmembrane region" description="Helical" evidence="8">
    <location>
        <begin position="529"/>
        <end position="546"/>
    </location>
</feature>
<evidence type="ECO:0000256" key="2">
    <source>
        <dbReference type="ARBA" id="ARBA00022448"/>
    </source>
</evidence>
<evidence type="ECO:0000256" key="6">
    <source>
        <dbReference type="ARBA" id="ARBA00022989"/>
    </source>
</evidence>
<dbReference type="SUPFAM" id="SSF82714">
    <property type="entry name" value="Multidrug efflux transporter AcrB TolC docking domain, DN and DC subdomains"/>
    <property type="match status" value="2"/>
</dbReference>
<feature type="transmembrane region" description="Helical" evidence="8">
    <location>
        <begin position="914"/>
        <end position="935"/>
    </location>
</feature>
<keyword evidence="10" id="KW-1185">Reference proteome</keyword>
<feature type="transmembrane region" description="Helical" evidence="8">
    <location>
        <begin position="363"/>
        <end position="383"/>
    </location>
</feature>
<dbReference type="SUPFAM" id="SSF82866">
    <property type="entry name" value="Multidrug efflux transporter AcrB transmembrane domain"/>
    <property type="match status" value="2"/>
</dbReference>
<dbReference type="PANTHER" id="PTHR32063:SF28">
    <property type="entry name" value="BLR2861 PROTEIN"/>
    <property type="match status" value="1"/>
</dbReference>
<comment type="subcellular location">
    <subcellularLocation>
        <location evidence="1">Cell inner membrane</location>
        <topology evidence="1">Multi-pass membrane protein</topology>
    </subcellularLocation>
</comment>
<feature type="transmembrane region" description="Helical" evidence="8">
    <location>
        <begin position="963"/>
        <end position="981"/>
    </location>
</feature>
<reference evidence="9 10" key="1">
    <citation type="submission" date="2019-09" db="EMBL/GenBank/DDBJ databases">
        <title>Chitinophaga ginsengihumi sp. nov., isolated from soil of ginseng rhizosphere.</title>
        <authorList>
            <person name="Lee J."/>
        </authorList>
    </citation>
    <scope>NUCLEOTIDE SEQUENCE [LARGE SCALE GENOMIC DNA]</scope>
    <source>
        <strain evidence="9 10">BN140078</strain>
    </source>
</reference>
<feature type="transmembrane region" description="Helical" evidence="8">
    <location>
        <begin position="993"/>
        <end position="1017"/>
    </location>
</feature>
<protein>
    <submittedName>
        <fullName evidence="9">Efflux RND transporter permease subunit</fullName>
    </submittedName>
</protein>
<dbReference type="GO" id="GO:0042910">
    <property type="term" value="F:xenobiotic transmembrane transporter activity"/>
    <property type="evidence" value="ECO:0007669"/>
    <property type="project" value="TreeGrafter"/>
</dbReference>
<keyword evidence="5 8" id="KW-0812">Transmembrane</keyword>
<evidence type="ECO:0000313" key="9">
    <source>
        <dbReference type="EMBL" id="KAA2243139.1"/>
    </source>
</evidence>
<dbReference type="FunFam" id="1.20.1640.10:FF:000001">
    <property type="entry name" value="Efflux pump membrane transporter"/>
    <property type="match status" value="1"/>
</dbReference>
<dbReference type="InterPro" id="IPR001036">
    <property type="entry name" value="Acrflvin-R"/>
</dbReference>
<dbReference type="AlphaFoldDB" id="A0A5B2VYN1"/>
<keyword evidence="4" id="KW-0997">Cell inner membrane</keyword>
<comment type="caution">
    <text evidence="9">The sequence shown here is derived from an EMBL/GenBank/DDBJ whole genome shotgun (WGS) entry which is preliminary data.</text>
</comment>
<evidence type="ECO:0000256" key="4">
    <source>
        <dbReference type="ARBA" id="ARBA00022519"/>
    </source>
</evidence>
<feature type="transmembrane region" description="Helical" evidence="8">
    <location>
        <begin position="466"/>
        <end position="484"/>
    </location>
</feature>
<keyword evidence="2" id="KW-0813">Transport</keyword>
<feature type="transmembrane region" description="Helical" evidence="8">
    <location>
        <begin position="434"/>
        <end position="454"/>
    </location>
</feature>
<name>A0A5B2VYN1_9BACT</name>
<evidence type="ECO:0000313" key="10">
    <source>
        <dbReference type="Proteomes" id="UP000324611"/>
    </source>
</evidence>
<accession>A0A5B2VYN1</accession>
<keyword evidence="6 8" id="KW-1133">Transmembrane helix</keyword>
<dbReference type="SUPFAM" id="SSF82693">
    <property type="entry name" value="Multidrug efflux transporter AcrB pore domain, PN1, PN2, PC1 and PC2 subdomains"/>
    <property type="match status" value="3"/>
</dbReference>
<dbReference type="Gene3D" id="3.30.70.1320">
    <property type="entry name" value="Multidrug efflux transporter AcrB pore domain like"/>
    <property type="match status" value="1"/>
</dbReference>
<dbReference type="PRINTS" id="PR00702">
    <property type="entry name" value="ACRIFLAVINRP"/>
</dbReference>
<sequence length="1051" mass="114311">MSAISQMSISRPVLAGVMSVLLILFGIVGYSFLGTREYPVTDSPIVTVTTVYPGASADIIASQVTKPLEEAIAEANGIRAMSSVSREQVSVITVEFNLNADLEAAANDVRDKVSKSRQQLPTDIEPTIVEKSGPPEFLVFLTVKSNTKSLEDITDFVNINIKERLQSIPGVRIVDTYAGRKRAMRLRMDPVKLASYGLTPSDIQGALQRENVDLPSGRIEGQNTEVTLRTQGRLVTEEDFNNMIVSQKDGAIVRFRDVGTAVMSSQNERTAMIEVEGATALFGVGTGVQPQRGANSLAIVDEFKKRFDEIVKSAPKEYIISLGKDFTVPVRNSLSEVEETLILAFGLVTLIIFIFLRDWRSTLIPIIAIPVSIISAFFIMYIGNFSINVLTLLGLVLAIGLVVDDAIVVLENIYSKVEQGMNPLEAARQGSNEIYFAVISTTITLAAVFLPILFLGGITGRLFREFAIVVAGSVLVSAFVALTLSPMMSAYLLKAGATHGWLYRKTEPWFEALNNAYARTLKGFFKVRWMGFVLLGLSFLIAYLLAPRLPSELAPLEDRSMIGLAVIAPEGTSYESMEATMKEISNYVADSIPDLNNSRTYAGIAASVGTLVQPVNGGFQWIFLEDPKNRKSKMSQADVYQKLMGAVQRFRNVICIPIQIPTIGGFATTQPVQYVIQAPDLQQLINVMPKLMGEVYKSSKLSFQDPDFKVNRPEISISIDRQRAAQLGISTQEVGRTLQLALSGRRYGYFIYNDRQYEVIGQLDRTERSAPENLRSLFVRAGNNEMVSLDNLVTLKEGISPPAIYRYNQAYAVTISATPPAGVSLGEAIKELDNITAKVLPKGFSTDLAGQSRDYAESSSSLLFAFIFAIILIYLVLAAQFESLIDPFIILLTVPMAVTGALLSLWLTGQTINIFSEIGIIMLIGLITKNGILIVEFANHRKQEGVNVADAVVAAAVSRFRPILMTTLAMIFGALPIALSLGNSSGSRTSLGIVVVGGLIFAGVLTLYVIPAVYAYFSRPARPKAAGGLNGSHAAAPAAVHPVSVHTNDVL</sequence>
<proteinExistence type="predicted"/>
<feature type="transmembrane region" description="Helical" evidence="8">
    <location>
        <begin position="888"/>
        <end position="908"/>
    </location>
</feature>
<dbReference type="Gene3D" id="3.30.70.1440">
    <property type="entry name" value="Multidrug efflux transporter AcrB pore domain"/>
    <property type="match status" value="1"/>
</dbReference>
<dbReference type="PANTHER" id="PTHR32063">
    <property type="match status" value="1"/>
</dbReference>
<evidence type="ECO:0000256" key="1">
    <source>
        <dbReference type="ARBA" id="ARBA00004429"/>
    </source>
</evidence>
<dbReference type="InterPro" id="IPR027463">
    <property type="entry name" value="AcrB_DN_DC_subdom"/>
</dbReference>
<dbReference type="Gene3D" id="3.30.70.1430">
    <property type="entry name" value="Multidrug efflux transporter AcrB pore domain"/>
    <property type="match status" value="2"/>
</dbReference>
<gene>
    <name evidence="9" type="ORF">F0L74_11530</name>
</gene>